<comment type="caution">
    <text evidence="1">The sequence shown here is derived from an EMBL/GenBank/DDBJ whole genome shotgun (WGS) entry which is preliminary data.</text>
</comment>
<evidence type="ECO:0000313" key="2">
    <source>
        <dbReference type="Proteomes" id="UP001194696"/>
    </source>
</evidence>
<dbReference type="InterPro" id="IPR032675">
    <property type="entry name" value="LRR_dom_sf"/>
</dbReference>
<dbReference type="SUPFAM" id="SSF52047">
    <property type="entry name" value="RNI-like"/>
    <property type="match status" value="1"/>
</dbReference>
<keyword evidence="2" id="KW-1185">Reference proteome</keyword>
<gene>
    <name evidence="1" type="ORF">BGZ96_001651</name>
</gene>
<accession>A0ABQ7JLV8</accession>
<dbReference type="Gene3D" id="3.80.10.10">
    <property type="entry name" value="Ribonuclease Inhibitor"/>
    <property type="match status" value="1"/>
</dbReference>
<sequence>MTATTHATVFDIHLLQMQICTHLTLRDIRRCSLVSKDFYINFSPHLYRTIHIHRKATFNKFHRPESLAALSKHRNQVTHVTCEFARIWKTLLDHQCYNLVTLTSGRFLKRYSNVENNKHQTRYISDLIEVNPRLHSVDLGQFLFEPEVVTRFCSVLRTHTKIQELSIVVCPTFSGSFYLVWQLLWSSFRLEKLCIDVYNSNHYFKEMSDLQFQEYPDLTGSKKTVFPLKDLSLPVKFYSHEHGAFFRFLEYTPHIERFVTPKFTYDHQIEGLRSVMQTTVTNIQHLNAHSIGIDGHLVAEMIRLCRNLKSFVSSPRQNRMVLVASALLEHRETLEEVHMIGAGRMESMQVLYFLTECPKLQIFDVMCKVEKISPDPEVLTRQRMGDVILSTADMNTAAATSTIPWACTGLKVLKLRYAVPERAQNETEEDKGVTNDWVLPKVLYDQIAVLTELETLWLGRVEPALITTEGFFLALRAGRGEVVPELEPHKPESETEIRQYEMGTLYMSKALMSWRSLSKLRQLHLRGLKNFIEKSTVKEARKCWKDLDWIWYN</sequence>
<reference evidence="1 2" key="1">
    <citation type="journal article" date="2020" name="Fungal Divers.">
        <title>Resolving the Mortierellaceae phylogeny through synthesis of multi-gene phylogenetics and phylogenomics.</title>
        <authorList>
            <person name="Vandepol N."/>
            <person name="Liber J."/>
            <person name="Desiro A."/>
            <person name="Na H."/>
            <person name="Kennedy M."/>
            <person name="Barry K."/>
            <person name="Grigoriev I.V."/>
            <person name="Miller A.N."/>
            <person name="O'Donnell K."/>
            <person name="Stajich J.E."/>
            <person name="Bonito G."/>
        </authorList>
    </citation>
    <scope>NUCLEOTIDE SEQUENCE [LARGE SCALE GENOMIC DNA]</scope>
    <source>
        <strain evidence="1 2">AD045</strain>
    </source>
</reference>
<evidence type="ECO:0008006" key="3">
    <source>
        <dbReference type="Google" id="ProtNLM"/>
    </source>
</evidence>
<proteinExistence type="predicted"/>
<name>A0ABQ7JLV8_9FUNG</name>
<protein>
    <recommendedName>
        <fullName evidence="3">F-box domain-containing protein</fullName>
    </recommendedName>
</protein>
<dbReference type="Proteomes" id="UP001194696">
    <property type="component" value="Unassembled WGS sequence"/>
</dbReference>
<dbReference type="EMBL" id="JAAAIM010001283">
    <property type="protein sequence ID" value="KAG0280177.1"/>
    <property type="molecule type" value="Genomic_DNA"/>
</dbReference>
<organism evidence="1 2">
    <name type="scientific">Linnemannia gamsii</name>
    <dbReference type="NCBI Taxonomy" id="64522"/>
    <lineage>
        <taxon>Eukaryota</taxon>
        <taxon>Fungi</taxon>
        <taxon>Fungi incertae sedis</taxon>
        <taxon>Mucoromycota</taxon>
        <taxon>Mortierellomycotina</taxon>
        <taxon>Mortierellomycetes</taxon>
        <taxon>Mortierellales</taxon>
        <taxon>Mortierellaceae</taxon>
        <taxon>Linnemannia</taxon>
    </lineage>
</organism>
<evidence type="ECO:0000313" key="1">
    <source>
        <dbReference type="EMBL" id="KAG0280177.1"/>
    </source>
</evidence>